<feature type="region of interest" description="Disordered" evidence="1">
    <location>
        <begin position="1"/>
        <end position="33"/>
    </location>
</feature>
<evidence type="ECO:0000256" key="1">
    <source>
        <dbReference type="SAM" id="MobiDB-lite"/>
    </source>
</evidence>
<dbReference type="EMBL" id="CP126446">
    <property type="protein sequence ID" value="WIF97340.1"/>
    <property type="molecule type" value="Genomic_DNA"/>
</dbReference>
<name>A0ABY8UVH8_9BACI</name>
<evidence type="ECO:0008006" key="4">
    <source>
        <dbReference type="Google" id="ProtNLM"/>
    </source>
</evidence>
<keyword evidence="3" id="KW-1185">Reference proteome</keyword>
<sequence length="47" mass="5573">MDGKKETETLKRKDKEEHSSLHEQFIDQAKKTDRKTFDRDGFLGKGY</sequence>
<dbReference type="RefSeq" id="WP_231418814.1">
    <property type="nucleotide sequence ID" value="NZ_CP126446.1"/>
</dbReference>
<reference evidence="2 3" key="1">
    <citation type="submission" date="2023-05" db="EMBL/GenBank/DDBJ databases">
        <title>Comparative genomics reveals the evidence of polycyclic aromatic hydrocarbons degradation in moderately halophilic genus Pontibacillus.</title>
        <authorList>
            <person name="Yang H."/>
            <person name="Qian Z."/>
        </authorList>
    </citation>
    <scope>NUCLEOTIDE SEQUENCE [LARGE SCALE GENOMIC DNA]</scope>
    <source>
        <strain evidence="3">HN14</strain>
    </source>
</reference>
<accession>A0ABY8UVH8</accession>
<gene>
    <name evidence="2" type="ORF">QNI29_16635</name>
</gene>
<protein>
    <recommendedName>
        <fullName evidence="4">YfhE family protein</fullName>
    </recommendedName>
</protein>
<dbReference type="Proteomes" id="UP001236652">
    <property type="component" value="Chromosome"/>
</dbReference>
<proteinExistence type="predicted"/>
<evidence type="ECO:0000313" key="2">
    <source>
        <dbReference type="EMBL" id="WIF97340.1"/>
    </source>
</evidence>
<organism evidence="2 3">
    <name type="scientific">Pontibacillus chungwhensis</name>
    <dbReference type="NCBI Taxonomy" id="265426"/>
    <lineage>
        <taxon>Bacteria</taxon>
        <taxon>Bacillati</taxon>
        <taxon>Bacillota</taxon>
        <taxon>Bacilli</taxon>
        <taxon>Bacillales</taxon>
        <taxon>Bacillaceae</taxon>
        <taxon>Pontibacillus</taxon>
    </lineage>
</organism>
<evidence type="ECO:0000313" key="3">
    <source>
        <dbReference type="Proteomes" id="UP001236652"/>
    </source>
</evidence>